<name>A0A3N2DLC7_9GAMM</name>
<evidence type="ECO:0000313" key="1">
    <source>
        <dbReference type="EMBL" id="ROS00165.1"/>
    </source>
</evidence>
<evidence type="ECO:0000313" key="2">
    <source>
        <dbReference type="Proteomes" id="UP000275394"/>
    </source>
</evidence>
<dbReference type="OrthoDB" id="9811639at2"/>
<reference evidence="1 2" key="1">
    <citation type="submission" date="2018-11" db="EMBL/GenBank/DDBJ databases">
        <title>Genomic Encyclopedia of Type Strains, Phase IV (KMG-IV): sequencing the most valuable type-strain genomes for metagenomic binning, comparative biology and taxonomic classification.</title>
        <authorList>
            <person name="Goeker M."/>
        </authorList>
    </citation>
    <scope>NUCLEOTIDE SEQUENCE [LARGE SCALE GENOMIC DNA]</scope>
    <source>
        <strain evidence="1 2">DSM 100316</strain>
    </source>
</reference>
<dbReference type="AlphaFoldDB" id="A0A3N2DLC7"/>
<dbReference type="CDD" id="cd12215">
    <property type="entry name" value="ChiC_BD"/>
    <property type="match status" value="1"/>
</dbReference>
<dbReference type="GO" id="GO:0030246">
    <property type="term" value="F:carbohydrate binding"/>
    <property type="evidence" value="ECO:0007669"/>
    <property type="project" value="InterPro"/>
</dbReference>
<dbReference type="SUPFAM" id="SSF88874">
    <property type="entry name" value="Receptor-binding domain of short tail fibre protein gp12"/>
    <property type="match status" value="1"/>
</dbReference>
<accession>A0A3N2DLC7</accession>
<organism evidence="1 2">
    <name type="scientific">Sinobacterium caligoides</name>
    <dbReference type="NCBI Taxonomy" id="933926"/>
    <lineage>
        <taxon>Bacteria</taxon>
        <taxon>Pseudomonadati</taxon>
        <taxon>Pseudomonadota</taxon>
        <taxon>Gammaproteobacteria</taxon>
        <taxon>Cellvibrionales</taxon>
        <taxon>Spongiibacteraceae</taxon>
        <taxon>Sinobacterium</taxon>
    </lineage>
</organism>
<dbReference type="Proteomes" id="UP000275394">
    <property type="component" value="Unassembled WGS sequence"/>
</dbReference>
<dbReference type="SUPFAM" id="SSF51055">
    <property type="entry name" value="Carbohydrate binding domain"/>
    <property type="match status" value="1"/>
</dbReference>
<dbReference type="GO" id="GO:0004553">
    <property type="term" value="F:hydrolase activity, hydrolyzing O-glycosyl compounds"/>
    <property type="evidence" value="ECO:0007669"/>
    <property type="project" value="InterPro"/>
</dbReference>
<dbReference type="SUPFAM" id="SSF49899">
    <property type="entry name" value="Concanavalin A-like lectins/glucanases"/>
    <property type="match status" value="1"/>
</dbReference>
<protein>
    <submittedName>
        <fullName evidence="1">Carbohydrate binding protein</fullName>
    </submittedName>
</protein>
<dbReference type="GO" id="GO:0005975">
    <property type="term" value="P:carbohydrate metabolic process"/>
    <property type="evidence" value="ECO:0007669"/>
    <property type="project" value="InterPro"/>
</dbReference>
<sequence length="948" mass="104021">MYDLTDAIAFPLNSNDLLPDAKVVDEERFGKCAVLKTGETLDFGKPDDVALNIADSTCTVWLRNNEAGSTFNFLNNIGWKFDKNGLLHTAEKECTYTLPDQQWLHITIVKQQNELTVYVNGTLAGKAQPVTWTSDKGYPGGSVVVHEGVIYTAEWYANAGDIPALSESVDAPNAWHGWVEGGGNFEATDKKPDVQFRCDSGEIYLAHQHFYNRALSLAEILQDFYQSLPSAEDAAPEVYPLSATLTNPGEGDWSSFTNNLMIVDSTGNIQQAVEIKNINEESIKLNTLQSVTASSENFHFELRFKNKTFDDQTKHPDFNVSFDSNGQEVEQQFETTEDWNISAPTRNNDDASWSIFFACKKAIEINPKATLNFVFEYSSANKGEGARDTKFAFYYKNMQFSSEKTIQGDTTNAINVFNESSNNSVITGIRDDVNKADAKVGSIEESLSKITTLNTLKNKKQEIQDKLDLIDASSDSEKDKQAAKDLLLSETSRSITERTGVESHQAIELLTEHALALNAEVDLRAEFNNKRFQLLEELYPLNVSYNAPKGTVVDQASSKLVFTVHNHSSKKIVFNDAIIVRLPIAPPAPAAEDRDEKSVLDQIKSLCTSVEKSGEACSLTLPDSSTSNDYHAAAGSFTFNCKDSDEKFSLEANESLIIEIDNIMINSWAGTCFAQVEFQGVKNEGDHSFSLPITKTTRDLANLVGGVSTQSENFAGVGIGTKDKAPQASLDVQGNVAISDTLTVTSDVAISDTLTVTSDVVIPGSGEFKGHGIVPIGTVIDWWRPNADTKLPPGWAIADGRTLNSNHEVAYSPAFDGKVLPDLIDKFVRGASENNVKDKGGYTTGGADTHKHYSDYKTDTAGSHNHNWCWFSGKKMSTYNSSGSRWSVINWGDGTGTEGSGYYGLLGGKPFDGYTDKHNGHQHTTNGWTHERSSIPAYVGLLKLIRVL</sequence>
<dbReference type="RefSeq" id="WP_123713146.1">
    <property type="nucleotide sequence ID" value="NZ_RKHR01000005.1"/>
</dbReference>
<dbReference type="Gene3D" id="2.60.120.200">
    <property type="match status" value="1"/>
</dbReference>
<gene>
    <name evidence="1" type="ORF">EDC56_2801</name>
</gene>
<dbReference type="GO" id="GO:0005576">
    <property type="term" value="C:extracellular region"/>
    <property type="evidence" value="ECO:0007669"/>
    <property type="project" value="InterPro"/>
</dbReference>
<dbReference type="InterPro" id="IPR037053">
    <property type="entry name" value="Phage_tail_collar_dom_sf"/>
</dbReference>
<keyword evidence="2" id="KW-1185">Reference proteome</keyword>
<dbReference type="InterPro" id="IPR036573">
    <property type="entry name" value="CBM_sf_5/12"/>
</dbReference>
<proteinExistence type="predicted"/>
<dbReference type="Gene3D" id="3.90.1340.10">
    <property type="entry name" value="Phage tail collar domain"/>
    <property type="match status" value="1"/>
</dbReference>
<dbReference type="InterPro" id="IPR013320">
    <property type="entry name" value="ConA-like_dom_sf"/>
</dbReference>
<dbReference type="EMBL" id="RKHR01000005">
    <property type="protein sequence ID" value="ROS00165.1"/>
    <property type="molecule type" value="Genomic_DNA"/>
</dbReference>
<comment type="caution">
    <text evidence="1">The sequence shown here is derived from an EMBL/GenBank/DDBJ whole genome shotgun (WGS) entry which is preliminary data.</text>
</comment>